<dbReference type="RefSeq" id="WP_033517723.1">
    <property type="nucleotide sequence ID" value="NZ_JGYV01000038.1"/>
</dbReference>
<feature type="chain" id="PRO_5039617198" description="Lipoprotein" evidence="1">
    <location>
        <begin position="25"/>
        <end position="98"/>
    </location>
</feature>
<protein>
    <recommendedName>
        <fullName evidence="4">Lipoprotein</fullName>
    </recommendedName>
</protein>
<keyword evidence="1" id="KW-0732">Signal</keyword>
<dbReference type="EMBL" id="JGYV01000038">
    <property type="protein sequence ID" value="KFI56838.1"/>
    <property type="molecule type" value="Genomic_DNA"/>
</dbReference>
<accession>A0A087ADI8</accession>
<proteinExistence type="predicted"/>
<comment type="caution">
    <text evidence="2">The sequence shown here is derived from an EMBL/GenBank/DDBJ whole genome shotgun (WGS) entry which is preliminary data.</text>
</comment>
<organism evidence="2 3">
    <name type="scientific">Bifidobacterium cuniculi</name>
    <dbReference type="NCBI Taxonomy" id="1688"/>
    <lineage>
        <taxon>Bacteria</taxon>
        <taxon>Bacillati</taxon>
        <taxon>Actinomycetota</taxon>
        <taxon>Actinomycetes</taxon>
        <taxon>Bifidobacteriales</taxon>
        <taxon>Bifidobacteriaceae</taxon>
        <taxon>Bifidobacterium</taxon>
    </lineage>
</organism>
<feature type="signal peptide" evidence="1">
    <location>
        <begin position="1"/>
        <end position="24"/>
    </location>
</feature>
<dbReference type="AlphaFoldDB" id="A0A087ADI8"/>
<evidence type="ECO:0000256" key="1">
    <source>
        <dbReference type="SAM" id="SignalP"/>
    </source>
</evidence>
<evidence type="ECO:0008006" key="4">
    <source>
        <dbReference type="Google" id="ProtNLM"/>
    </source>
</evidence>
<dbReference type="Proteomes" id="UP000029067">
    <property type="component" value="Unassembled WGS sequence"/>
</dbReference>
<sequence>MTHQAHTLRIVVSALSATLLATTAACGTSQGNTAAPSVSETAMQITMSADDMRTALHDETNGANPLELLEPTPAVHTVHNQSDAEYEPGTYRLMVQCN</sequence>
<evidence type="ECO:0000313" key="2">
    <source>
        <dbReference type="EMBL" id="KFI56838.1"/>
    </source>
</evidence>
<gene>
    <name evidence="2" type="ORF">BCUN_2160</name>
</gene>
<evidence type="ECO:0000313" key="3">
    <source>
        <dbReference type="Proteomes" id="UP000029067"/>
    </source>
</evidence>
<reference evidence="2 3" key="1">
    <citation type="submission" date="2014-03" db="EMBL/GenBank/DDBJ databases">
        <title>Genomics of Bifidobacteria.</title>
        <authorList>
            <person name="Ventura M."/>
            <person name="Milani C."/>
            <person name="Lugli G.A."/>
        </authorList>
    </citation>
    <scope>NUCLEOTIDE SEQUENCE [LARGE SCALE GENOMIC DNA]</scope>
    <source>
        <strain evidence="2 3">LMG 10738</strain>
    </source>
</reference>
<keyword evidence="3" id="KW-1185">Reference proteome</keyword>
<name>A0A087ADI8_9BIFI</name>